<reference evidence="2 3" key="1">
    <citation type="submission" date="2016-10" db="EMBL/GenBank/DDBJ databases">
        <title>Flavobacterium gilvum sp. nov., isolated from stream water.</title>
        <authorList>
            <person name="Shin S.-K."/>
            <person name="Cho Y.-J."/>
            <person name="Yi H."/>
        </authorList>
    </citation>
    <scope>NUCLEOTIDE SEQUENCE [LARGE SCALE GENOMIC DNA]</scope>
    <source>
        <strain evidence="2 3">EM1308</strain>
    </source>
</reference>
<keyword evidence="3" id="KW-1185">Reference proteome</keyword>
<dbReference type="InterPro" id="IPR035093">
    <property type="entry name" value="RelE/ParE_toxin_dom_sf"/>
</dbReference>
<sequence length="105" mass="12562">MGLKIYWTDSAKIEVKSIYVFFKRETSAVVAKKFIKEITDQVKLLIDQPYLGKVDQQLIGSSREFRHLIYGNYKIIYWLNIDNDQVEIWDVFDCRQEPLKIKRTK</sequence>
<proteinExistence type="predicted"/>
<evidence type="ECO:0000256" key="1">
    <source>
        <dbReference type="ARBA" id="ARBA00022649"/>
    </source>
</evidence>
<dbReference type="SUPFAM" id="SSF143011">
    <property type="entry name" value="RelE-like"/>
    <property type="match status" value="1"/>
</dbReference>
<dbReference type="RefSeq" id="WP_035639804.1">
    <property type="nucleotide sequence ID" value="NZ_CP017479.1"/>
</dbReference>
<protein>
    <recommendedName>
        <fullName evidence="4">Plasmid stabilization protein</fullName>
    </recommendedName>
</protein>
<dbReference type="Proteomes" id="UP000175968">
    <property type="component" value="Chromosome"/>
</dbReference>
<dbReference type="InterPro" id="IPR007712">
    <property type="entry name" value="RelE/ParE_toxin"/>
</dbReference>
<name>A0AAC9I304_9FLAO</name>
<dbReference type="AlphaFoldDB" id="A0AAC9I304"/>
<evidence type="ECO:0008006" key="4">
    <source>
        <dbReference type="Google" id="ProtNLM"/>
    </source>
</evidence>
<evidence type="ECO:0000313" key="2">
    <source>
        <dbReference type="EMBL" id="AOW08512.1"/>
    </source>
</evidence>
<organism evidence="2 3">
    <name type="scientific">Flavobacterium gilvum</name>
    <dbReference type="NCBI Taxonomy" id="1492737"/>
    <lineage>
        <taxon>Bacteria</taxon>
        <taxon>Pseudomonadati</taxon>
        <taxon>Bacteroidota</taxon>
        <taxon>Flavobacteriia</taxon>
        <taxon>Flavobacteriales</taxon>
        <taxon>Flavobacteriaceae</taxon>
        <taxon>Flavobacterium</taxon>
    </lineage>
</organism>
<dbReference type="Gene3D" id="3.30.2310.20">
    <property type="entry name" value="RelE-like"/>
    <property type="match status" value="1"/>
</dbReference>
<keyword evidence="1" id="KW-1277">Toxin-antitoxin system</keyword>
<dbReference type="EMBL" id="CP017479">
    <property type="protein sequence ID" value="AOW08512.1"/>
    <property type="molecule type" value="Genomic_DNA"/>
</dbReference>
<evidence type="ECO:0000313" key="3">
    <source>
        <dbReference type="Proteomes" id="UP000175968"/>
    </source>
</evidence>
<accession>A0AAC9I304</accession>
<dbReference type="KEGG" id="fgl:EM308_02805"/>
<gene>
    <name evidence="2" type="ORF">EM308_02805</name>
</gene>
<dbReference type="Pfam" id="PF05016">
    <property type="entry name" value="ParE_toxin"/>
    <property type="match status" value="1"/>
</dbReference>